<proteinExistence type="inferred from homology"/>
<comment type="caution">
    <text evidence="5">The sequence shown here is derived from an EMBL/GenBank/DDBJ whole genome shotgun (WGS) entry which is preliminary data.</text>
</comment>
<dbReference type="AlphaFoldDB" id="A0A9D1KB64"/>
<dbReference type="Gene3D" id="3.90.550.10">
    <property type="entry name" value="Spore Coat Polysaccharide Biosynthesis Protein SpsA, Chain A"/>
    <property type="match status" value="1"/>
</dbReference>
<dbReference type="PANTHER" id="PTHR43630">
    <property type="entry name" value="POLY-BETA-1,6-N-ACETYL-D-GLUCOSAMINE SYNTHASE"/>
    <property type="match status" value="1"/>
</dbReference>
<gene>
    <name evidence="5" type="ORF">IAB59_06005</name>
</gene>
<accession>A0A9D1KB64</accession>
<feature type="transmembrane region" description="Helical" evidence="4">
    <location>
        <begin position="375"/>
        <end position="393"/>
    </location>
</feature>
<evidence type="ECO:0000313" key="6">
    <source>
        <dbReference type="Proteomes" id="UP000886833"/>
    </source>
</evidence>
<dbReference type="CDD" id="cd06438">
    <property type="entry name" value="EpsO_like"/>
    <property type="match status" value="1"/>
</dbReference>
<dbReference type="PANTHER" id="PTHR43630:SF1">
    <property type="entry name" value="POLY-BETA-1,6-N-ACETYL-D-GLUCOSAMINE SYNTHASE"/>
    <property type="match status" value="1"/>
</dbReference>
<keyword evidence="4" id="KW-0812">Transmembrane</keyword>
<protein>
    <submittedName>
        <fullName evidence="5">Glycosyltransferase</fullName>
    </submittedName>
</protein>
<keyword evidence="3" id="KW-0808">Transferase</keyword>
<evidence type="ECO:0000256" key="1">
    <source>
        <dbReference type="ARBA" id="ARBA00006739"/>
    </source>
</evidence>
<dbReference type="SUPFAM" id="SSF53448">
    <property type="entry name" value="Nucleotide-diphospho-sugar transferases"/>
    <property type="match status" value="1"/>
</dbReference>
<feature type="transmembrane region" description="Helical" evidence="4">
    <location>
        <begin position="331"/>
        <end position="355"/>
    </location>
</feature>
<dbReference type="GO" id="GO:0016757">
    <property type="term" value="F:glycosyltransferase activity"/>
    <property type="evidence" value="ECO:0007669"/>
    <property type="project" value="UniProtKB-KW"/>
</dbReference>
<keyword evidence="4" id="KW-0472">Membrane</keyword>
<keyword evidence="4" id="KW-1133">Transmembrane helix</keyword>
<comment type="similarity">
    <text evidence="1">Belongs to the glycosyltransferase 2 family.</text>
</comment>
<keyword evidence="2" id="KW-0328">Glycosyltransferase</keyword>
<name>A0A9D1KB64_9FIRM</name>
<dbReference type="InterPro" id="IPR029044">
    <property type="entry name" value="Nucleotide-diphossugar_trans"/>
</dbReference>
<evidence type="ECO:0000256" key="3">
    <source>
        <dbReference type="ARBA" id="ARBA00022679"/>
    </source>
</evidence>
<evidence type="ECO:0000256" key="2">
    <source>
        <dbReference type="ARBA" id="ARBA00022676"/>
    </source>
</evidence>
<sequence>MITLICLILIFIASYLLIKEYIVALKGSKITLKRTYDEPKFAILIPARDESKVISNLLDSIKKQTFKIDSKDIYIIVESKKDKTVDIAKERNINIIYRKSLINRRRKGYALDDAVKEILKSKKHYDAYFIFDADNVLDRNYFKEMVKTYKKGYDIGIGYRNTKNGNSSIFSACSSLTFSMINTFSNNYKMKHNLTLTISGTGFYIKGEILEDLGGYPFNSLTEDYEFTLYATLNDLTSSYNIKAKYFDEQPVDYNTTIKQRTRWVKGYFDSRRKYYSLLKEKISKKDSNYPSVYLALVGVKPYVLLVISIILYLLNLLYRMISNSIVKVETYTLLLQFFLIILFIYIVLLVFTGILLIKEKDNLRLNRKMKIKSLFFNPIFLASYVKCLYLALKNKDLTWEKIEHTVNIEEEGKNDNIS</sequence>
<evidence type="ECO:0000256" key="4">
    <source>
        <dbReference type="SAM" id="Phobius"/>
    </source>
</evidence>
<dbReference type="Proteomes" id="UP000886833">
    <property type="component" value="Unassembled WGS sequence"/>
</dbReference>
<feature type="transmembrane region" description="Helical" evidence="4">
    <location>
        <begin position="293"/>
        <end position="319"/>
    </location>
</feature>
<reference evidence="5" key="1">
    <citation type="submission" date="2020-10" db="EMBL/GenBank/DDBJ databases">
        <authorList>
            <person name="Gilroy R."/>
        </authorList>
    </citation>
    <scope>NUCLEOTIDE SEQUENCE</scope>
    <source>
        <strain evidence="5">CHK195-26880</strain>
    </source>
</reference>
<organism evidence="5 6">
    <name type="scientific">Candidatus Onthousia faecipullorum</name>
    <dbReference type="NCBI Taxonomy" id="2840887"/>
    <lineage>
        <taxon>Bacteria</taxon>
        <taxon>Bacillati</taxon>
        <taxon>Bacillota</taxon>
        <taxon>Bacilli</taxon>
        <taxon>Candidatus Onthousia</taxon>
    </lineage>
</organism>
<evidence type="ECO:0000313" key="5">
    <source>
        <dbReference type="EMBL" id="HIT38008.1"/>
    </source>
</evidence>
<dbReference type="Pfam" id="PF13641">
    <property type="entry name" value="Glyco_tranf_2_3"/>
    <property type="match status" value="1"/>
</dbReference>
<reference evidence="5" key="2">
    <citation type="journal article" date="2021" name="PeerJ">
        <title>Extensive microbial diversity within the chicken gut microbiome revealed by metagenomics and culture.</title>
        <authorList>
            <person name="Gilroy R."/>
            <person name="Ravi A."/>
            <person name="Getino M."/>
            <person name="Pursley I."/>
            <person name="Horton D.L."/>
            <person name="Alikhan N.F."/>
            <person name="Baker D."/>
            <person name="Gharbi K."/>
            <person name="Hall N."/>
            <person name="Watson M."/>
            <person name="Adriaenssens E.M."/>
            <person name="Foster-Nyarko E."/>
            <person name="Jarju S."/>
            <person name="Secka A."/>
            <person name="Antonio M."/>
            <person name="Oren A."/>
            <person name="Chaudhuri R.R."/>
            <person name="La Ragione R."/>
            <person name="Hildebrand F."/>
            <person name="Pallen M.J."/>
        </authorList>
    </citation>
    <scope>NUCLEOTIDE SEQUENCE</scope>
    <source>
        <strain evidence="5">CHK195-26880</strain>
    </source>
</reference>
<dbReference type="EMBL" id="DVKQ01000076">
    <property type="protein sequence ID" value="HIT38008.1"/>
    <property type="molecule type" value="Genomic_DNA"/>
</dbReference>